<keyword evidence="1" id="KW-0472">Membrane</keyword>
<keyword evidence="1" id="KW-1133">Transmembrane helix</keyword>
<protein>
    <submittedName>
        <fullName evidence="3">Bestrophin homolog</fullName>
    </submittedName>
</protein>
<proteinExistence type="predicted"/>
<evidence type="ECO:0000313" key="2">
    <source>
        <dbReference type="Proteomes" id="UP000887569"/>
    </source>
</evidence>
<keyword evidence="1" id="KW-0812">Transmembrane</keyword>
<name>A0A914ZX09_PARUN</name>
<organism evidence="2 3">
    <name type="scientific">Parascaris univalens</name>
    <name type="common">Nematode worm</name>
    <dbReference type="NCBI Taxonomy" id="6257"/>
    <lineage>
        <taxon>Eukaryota</taxon>
        <taxon>Metazoa</taxon>
        <taxon>Ecdysozoa</taxon>
        <taxon>Nematoda</taxon>
        <taxon>Chromadorea</taxon>
        <taxon>Rhabditida</taxon>
        <taxon>Spirurina</taxon>
        <taxon>Ascaridomorpha</taxon>
        <taxon>Ascaridoidea</taxon>
        <taxon>Ascarididae</taxon>
        <taxon>Parascaris</taxon>
    </lineage>
</organism>
<feature type="transmembrane region" description="Helical" evidence="1">
    <location>
        <begin position="6"/>
        <end position="24"/>
    </location>
</feature>
<reference evidence="3" key="1">
    <citation type="submission" date="2022-11" db="UniProtKB">
        <authorList>
            <consortium name="WormBaseParasite"/>
        </authorList>
    </citation>
    <scope>IDENTIFICATION</scope>
</reference>
<sequence>MGALAAFVVVFGSFFRYMAFYSCLKAHWRLNYVSLKWWTMAGLRIFPRSVRIILRLINEEVGADYLRKEERRWTNPLRIRPLCLLSAFTNIIY</sequence>
<dbReference type="WBParaSite" id="PgE012_g001_t01">
    <property type="protein sequence ID" value="PgE012_g001_t01"/>
    <property type="gene ID" value="PgE012_g001"/>
</dbReference>
<evidence type="ECO:0000256" key="1">
    <source>
        <dbReference type="SAM" id="Phobius"/>
    </source>
</evidence>
<accession>A0A914ZX09</accession>
<dbReference type="AlphaFoldDB" id="A0A914ZX09"/>
<keyword evidence="2" id="KW-1185">Reference proteome</keyword>
<dbReference type="Proteomes" id="UP000887569">
    <property type="component" value="Unplaced"/>
</dbReference>
<evidence type="ECO:0000313" key="3">
    <source>
        <dbReference type="WBParaSite" id="PgE012_g001_t01"/>
    </source>
</evidence>